<evidence type="ECO:0000313" key="2">
    <source>
        <dbReference type="EMBL" id="RDH24353.1"/>
    </source>
</evidence>
<sequence length="86" mass="9489">MWFSVVSGAVKGRSRRQVNAAAASSPSPRLLEPMLRRVPHASRAGNSSPSPSQFPERVKFQPRFSAAHLNIQAPLHRPWAPNGETY</sequence>
<organism evidence="2 3">
    <name type="scientific">Aspergillus niger ATCC 13496</name>
    <dbReference type="NCBI Taxonomy" id="1353008"/>
    <lineage>
        <taxon>Eukaryota</taxon>
        <taxon>Fungi</taxon>
        <taxon>Dikarya</taxon>
        <taxon>Ascomycota</taxon>
        <taxon>Pezizomycotina</taxon>
        <taxon>Eurotiomycetes</taxon>
        <taxon>Eurotiomycetidae</taxon>
        <taxon>Eurotiales</taxon>
        <taxon>Aspergillaceae</taxon>
        <taxon>Aspergillus</taxon>
        <taxon>Aspergillus subgen. Circumdati</taxon>
    </lineage>
</organism>
<accession>A0A370CEB9</accession>
<proteinExistence type="predicted"/>
<gene>
    <name evidence="2" type="ORF">M747DRAFT_116525</name>
</gene>
<name>A0A370CEB9_ASPNG</name>
<evidence type="ECO:0000313" key="3">
    <source>
        <dbReference type="Proteomes" id="UP000253845"/>
    </source>
</evidence>
<reference evidence="2 3" key="1">
    <citation type="submission" date="2018-07" db="EMBL/GenBank/DDBJ databases">
        <title>Section-level genome sequencing of Aspergillus section Nigri to investigate inter- and intra-species variation.</title>
        <authorList>
            <consortium name="DOE Joint Genome Institute"/>
            <person name="Vesth T.C."/>
            <person name="Nybo J.L."/>
            <person name="Theobald S."/>
            <person name="Frisvad J.C."/>
            <person name="Larsen T.O."/>
            <person name="Nielsen K.F."/>
            <person name="Hoof J.B."/>
            <person name="Brandl J."/>
            <person name="Salamov A."/>
            <person name="Riley R."/>
            <person name="Gladden J.M."/>
            <person name="Phatale P."/>
            <person name="Nielsen M.T."/>
            <person name="Lyhne E.K."/>
            <person name="Kogle M.E."/>
            <person name="Strasser K."/>
            <person name="McDonnell E."/>
            <person name="Barry K."/>
            <person name="Clum A."/>
            <person name="Chen C."/>
            <person name="Nolan M."/>
            <person name="Sandor L."/>
            <person name="Kuo A."/>
            <person name="Lipzen A."/>
            <person name="Hainaut M."/>
            <person name="Drula E."/>
            <person name="Tsang A."/>
            <person name="Magnuson J.K."/>
            <person name="Henrissat B."/>
            <person name="Wiebenga A."/>
            <person name="Simmons B.A."/>
            <person name="Makela M.R."/>
            <person name="De vries R.P."/>
            <person name="Grigoriev I.V."/>
            <person name="Mortensen U.H."/>
            <person name="Baker S.E."/>
            <person name="Andersen M.R."/>
        </authorList>
    </citation>
    <scope>NUCLEOTIDE SEQUENCE [LARGE SCALE GENOMIC DNA]</scope>
    <source>
        <strain evidence="2 3">ATCC 13496</strain>
    </source>
</reference>
<dbReference type="VEuPathDB" id="FungiDB:M747DRAFT_116525"/>
<dbReference type="EMBL" id="KZ851902">
    <property type="protein sequence ID" value="RDH24353.1"/>
    <property type="molecule type" value="Genomic_DNA"/>
</dbReference>
<feature type="compositionally biased region" description="Polar residues" evidence="1">
    <location>
        <begin position="44"/>
        <end position="53"/>
    </location>
</feature>
<dbReference type="AlphaFoldDB" id="A0A370CEB9"/>
<feature type="region of interest" description="Disordered" evidence="1">
    <location>
        <begin position="1"/>
        <end position="59"/>
    </location>
</feature>
<evidence type="ECO:0000256" key="1">
    <source>
        <dbReference type="SAM" id="MobiDB-lite"/>
    </source>
</evidence>
<protein>
    <submittedName>
        <fullName evidence="2">Uncharacterized protein</fullName>
    </submittedName>
</protein>
<dbReference type="Proteomes" id="UP000253845">
    <property type="component" value="Unassembled WGS sequence"/>
</dbReference>